<dbReference type="Pfam" id="PF00557">
    <property type="entry name" value="Peptidase_M24"/>
    <property type="match status" value="1"/>
</dbReference>
<evidence type="ECO:0000313" key="3">
    <source>
        <dbReference type="Proteomes" id="UP000177269"/>
    </source>
</evidence>
<evidence type="ECO:0000259" key="1">
    <source>
        <dbReference type="Pfam" id="PF00557"/>
    </source>
</evidence>
<sequence length="371" mass="41635">MIKFLYGSGNADIRYKTGFDGHNPVFFVDNGKNKYLFLDDLEYGTYDNVGRKAFGVRAMRLDPYIDSAKENHDDAALRCKIAFAVLKSSIIRKNKVLISKDLPVDMADYLRRKKIDIRHVGEMYPDRVTKSAREIKIIKGIIGRIKIAFKKIEFILNNSTIKKHQIFYKGKILTSEVLKKEIDQIFIDHGLKRKTESIVSCGVHSAIPHHCGKGPLKPGLPIVADLFPRDERTGYFGDMTRTYVKGEPSEKLKKMFKAVSQARDNAMKKIKAGVSAKEIHEECADTLRCHGFDTKDGQGFIHAAGHGLGLDLHEKPHVGPSSGHLLEEGNVVTIEPGLYYRGIGGVRIEDVVLVTKSGCENLTNYPCKFIQ</sequence>
<comment type="caution">
    <text evidence="2">The sequence shown here is derived from an EMBL/GenBank/DDBJ whole genome shotgun (WGS) entry which is preliminary data.</text>
</comment>
<organism evidence="2 3">
    <name type="scientific">Candidatus Taylorbacteria bacterium RIFCSPLOWO2_12_FULL_43_20</name>
    <dbReference type="NCBI Taxonomy" id="1802332"/>
    <lineage>
        <taxon>Bacteria</taxon>
        <taxon>Candidatus Tayloriibacteriota</taxon>
    </lineage>
</organism>
<name>A0A1G2P2Y8_9BACT</name>
<dbReference type="SUPFAM" id="SSF55920">
    <property type="entry name" value="Creatinase/aminopeptidase"/>
    <property type="match status" value="1"/>
</dbReference>
<dbReference type="AlphaFoldDB" id="A0A1G2P2Y8"/>
<dbReference type="Proteomes" id="UP000177269">
    <property type="component" value="Unassembled WGS sequence"/>
</dbReference>
<reference evidence="2 3" key="1">
    <citation type="journal article" date="2016" name="Nat. Commun.">
        <title>Thousands of microbial genomes shed light on interconnected biogeochemical processes in an aquifer system.</title>
        <authorList>
            <person name="Anantharaman K."/>
            <person name="Brown C.T."/>
            <person name="Hug L.A."/>
            <person name="Sharon I."/>
            <person name="Castelle C.J."/>
            <person name="Probst A.J."/>
            <person name="Thomas B.C."/>
            <person name="Singh A."/>
            <person name="Wilkins M.J."/>
            <person name="Karaoz U."/>
            <person name="Brodie E.L."/>
            <person name="Williams K.H."/>
            <person name="Hubbard S.S."/>
            <person name="Banfield J.F."/>
        </authorList>
    </citation>
    <scope>NUCLEOTIDE SEQUENCE [LARGE SCALE GENOMIC DNA]</scope>
</reference>
<dbReference type="InterPro" id="IPR050659">
    <property type="entry name" value="Peptidase_M24B"/>
</dbReference>
<dbReference type="InterPro" id="IPR000994">
    <property type="entry name" value="Pept_M24"/>
</dbReference>
<dbReference type="InterPro" id="IPR036005">
    <property type="entry name" value="Creatinase/aminopeptidase-like"/>
</dbReference>
<proteinExistence type="predicted"/>
<protein>
    <recommendedName>
        <fullName evidence="1">Peptidase M24 domain-containing protein</fullName>
    </recommendedName>
</protein>
<gene>
    <name evidence="2" type="ORF">A3G52_00515</name>
</gene>
<dbReference type="PANTHER" id="PTHR46112:SF2">
    <property type="entry name" value="XAA-PRO AMINOPEPTIDASE P-RELATED"/>
    <property type="match status" value="1"/>
</dbReference>
<dbReference type="EMBL" id="MHSK01000008">
    <property type="protein sequence ID" value="OHA42643.1"/>
    <property type="molecule type" value="Genomic_DNA"/>
</dbReference>
<dbReference type="PANTHER" id="PTHR46112">
    <property type="entry name" value="AMINOPEPTIDASE"/>
    <property type="match status" value="1"/>
</dbReference>
<dbReference type="Gene3D" id="3.90.230.10">
    <property type="entry name" value="Creatinase/methionine aminopeptidase superfamily"/>
    <property type="match status" value="1"/>
</dbReference>
<evidence type="ECO:0000313" key="2">
    <source>
        <dbReference type="EMBL" id="OHA42643.1"/>
    </source>
</evidence>
<accession>A0A1G2P2Y8</accession>
<feature type="domain" description="Peptidase M24" evidence="1">
    <location>
        <begin position="174"/>
        <end position="356"/>
    </location>
</feature>